<dbReference type="Gene3D" id="3.90.850.10">
    <property type="entry name" value="Fumarylacetoacetase-like, C-terminal domain"/>
    <property type="match status" value="1"/>
</dbReference>
<sequence>MKLASFSYGNTEGFGIVTDGGVIDLKKRLNNKYGDLKSFIEKNDAEEINISTDQIDYTLEEISFLPVIPNPKKIVCVGLNYHAHIDEVGVQKAEFPIIFLRVPNSQIGHQNDLILPKESFRFDYEGEIAVIIGKSGRRIKQEEALGYVAGYSCYNDGSIRDWQLRTQQWGPGKNFDGTGAFGPWMVTKDEIKDGEVLTLETRLNGEVMQRSSTDKLIFSIPELIAFISTFTTLNPGDVIVTGTPGGVGDKRNPQIYLKDGDKVEVEVSKIGTLSNKVKAE</sequence>
<dbReference type="eggNOG" id="COG0179">
    <property type="taxonomic scope" value="Bacteria"/>
</dbReference>
<dbReference type="SUPFAM" id="SSF56529">
    <property type="entry name" value="FAH"/>
    <property type="match status" value="1"/>
</dbReference>
<organism evidence="4 5">
    <name type="scientific">Neobacillus bataviensis LMG 21833</name>
    <dbReference type="NCBI Taxonomy" id="1117379"/>
    <lineage>
        <taxon>Bacteria</taxon>
        <taxon>Bacillati</taxon>
        <taxon>Bacillota</taxon>
        <taxon>Bacilli</taxon>
        <taxon>Bacillales</taxon>
        <taxon>Bacillaceae</taxon>
        <taxon>Neobacillus</taxon>
    </lineage>
</organism>
<evidence type="ECO:0000256" key="2">
    <source>
        <dbReference type="ARBA" id="ARBA00022723"/>
    </source>
</evidence>
<dbReference type="AlphaFoldDB" id="K6D7D0"/>
<gene>
    <name evidence="4" type="ORF">BABA_12335</name>
</gene>
<keyword evidence="5" id="KW-1185">Reference proteome</keyword>
<name>K6D7D0_9BACI</name>
<comment type="caution">
    <text evidence="4">The sequence shown here is derived from an EMBL/GenBank/DDBJ whole genome shotgun (WGS) entry which is preliminary data.</text>
</comment>
<accession>K6D7D0</accession>
<keyword evidence="4" id="KW-0413">Isomerase</keyword>
<comment type="similarity">
    <text evidence="1">Belongs to the FAH family.</text>
</comment>
<dbReference type="OrthoDB" id="9805307at2"/>
<protein>
    <submittedName>
        <fullName evidence="4">5-carboxymethyl-2-hydroxymuconate delta-isomerase</fullName>
    </submittedName>
</protein>
<evidence type="ECO:0000259" key="3">
    <source>
        <dbReference type="Pfam" id="PF01557"/>
    </source>
</evidence>
<dbReference type="STRING" id="1117379.BABA_12335"/>
<evidence type="ECO:0000313" key="5">
    <source>
        <dbReference type="Proteomes" id="UP000006316"/>
    </source>
</evidence>
<dbReference type="Pfam" id="PF01557">
    <property type="entry name" value="FAA_hydrolase"/>
    <property type="match status" value="1"/>
</dbReference>
<keyword evidence="2" id="KW-0479">Metal-binding</keyword>
<feature type="domain" description="Fumarylacetoacetase-like C-terminal" evidence="3">
    <location>
        <begin position="73"/>
        <end position="277"/>
    </location>
</feature>
<dbReference type="GO" id="GO:0016853">
    <property type="term" value="F:isomerase activity"/>
    <property type="evidence" value="ECO:0007669"/>
    <property type="project" value="UniProtKB-KW"/>
</dbReference>
<dbReference type="GO" id="GO:0044281">
    <property type="term" value="P:small molecule metabolic process"/>
    <property type="evidence" value="ECO:0007669"/>
    <property type="project" value="UniProtKB-ARBA"/>
</dbReference>
<proteinExistence type="inferred from homology"/>
<evidence type="ECO:0000313" key="4">
    <source>
        <dbReference type="EMBL" id="EKN68432.1"/>
    </source>
</evidence>
<dbReference type="PATRIC" id="fig|1117379.3.peg.2569"/>
<dbReference type="GO" id="GO:0046872">
    <property type="term" value="F:metal ion binding"/>
    <property type="evidence" value="ECO:0007669"/>
    <property type="project" value="UniProtKB-KW"/>
</dbReference>
<dbReference type="PANTHER" id="PTHR42796">
    <property type="entry name" value="FUMARYLACETOACETATE HYDROLASE DOMAIN-CONTAINING PROTEIN 2A-RELATED"/>
    <property type="match status" value="1"/>
</dbReference>
<dbReference type="InterPro" id="IPR051121">
    <property type="entry name" value="FAH"/>
</dbReference>
<dbReference type="InterPro" id="IPR011234">
    <property type="entry name" value="Fumarylacetoacetase-like_C"/>
</dbReference>
<dbReference type="EMBL" id="AJLS01000067">
    <property type="protein sequence ID" value="EKN68432.1"/>
    <property type="molecule type" value="Genomic_DNA"/>
</dbReference>
<dbReference type="Proteomes" id="UP000006316">
    <property type="component" value="Unassembled WGS sequence"/>
</dbReference>
<dbReference type="InterPro" id="IPR036663">
    <property type="entry name" value="Fumarylacetoacetase_C_sf"/>
</dbReference>
<dbReference type="FunFam" id="3.90.850.10:FF:000008">
    <property type="entry name" value="FAA hydrolase family protein"/>
    <property type="match status" value="1"/>
</dbReference>
<dbReference type="PANTHER" id="PTHR42796:SF4">
    <property type="entry name" value="FUMARYLACETOACETATE HYDROLASE DOMAIN-CONTAINING PROTEIN 2A"/>
    <property type="match status" value="1"/>
</dbReference>
<evidence type="ECO:0000256" key="1">
    <source>
        <dbReference type="ARBA" id="ARBA00010211"/>
    </source>
</evidence>
<reference evidence="4 5" key="1">
    <citation type="journal article" date="2012" name="Front. Microbiol.">
        <title>Redundancy and modularity in membrane-associated dissimilatory nitrate reduction in Bacillus.</title>
        <authorList>
            <person name="Heylen K."/>
            <person name="Keltjens J."/>
        </authorList>
    </citation>
    <scope>NUCLEOTIDE SEQUENCE [LARGE SCALE GENOMIC DNA]</scope>
    <source>
        <strain evidence="5">LMG 21833T</strain>
    </source>
</reference>
<dbReference type="RefSeq" id="WP_007085480.1">
    <property type="nucleotide sequence ID" value="NZ_AJLS01000067.1"/>
</dbReference>